<evidence type="ECO:0000256" key="4">
    <source>
        <dbReference type="ARBA" id="ARBA00022605"/>
    </source>
</evidence>
<dbReference type="GO" id="GO:0004401">
    <property type="term" value="F:histidinol-phosphatase activity"/>
    <property type="evidence" value="ECO:0007669"/>
    <property type="project" value="UniProtKB-UniRule"/>
</dbReference>
<dbReference type="AlphaFoldDB" id="A0A3M8CW65"/>
<feature type="domain" description="PHP" evidence="9">
    <location>
        <begin position="62"/>
        <end position="259"/>
    </location>
</feature>
<dbReference type="EC" id="3.1.3.15" evidence="3 8"/>
<dbReference type="UniPathway" id="UPA00031">
    <property type="reaction ID" value="UER00013"/>
</dbReference>
<evidence type="ECO:0000256" key="1">
    <source>
        <dbReference type="ARBA" id="ARBA00004970"/>
    </source>
</evidence>
<evidence type="ECO:0000259" key="9">
    <source>
        <dbReference type="Pfam" id="PF02811"/>
    </source>
</evidence>
<evidence type="ECO:0000256" key="7">
    <source>
        <dbReference type="ARBA" id="ARBA00049158"/>
    </source>
</evidence>
<organism evidence="10 11">
    <name type="scientific">Brevibacillus panacihumi</name>
    <dbReference type="NCBI Taxonomy" id="497735"/>
    <lineage>
        <taxon>Bacteria</taxon>
        <taxon>Bacillati</taxon>
        <taxon>Bacillota</taxon>
        <taxon>Bacilli</taxon>
        <taxon>Bacillales</taxon>
        <taxon>Paenibacillaceae</taxon>
        <taxon>Brevibacillus</taxon>
    </lineage>
</organism>
<dbReference type="RefSeq" id="WP_122913063.1">
    <property type="nucleotide sequence ID" value="NZ_RHHT01000016.1"/>
</dbReference>
<keyword evidence="6 8" id="KW-0368">Histidine biosynthesis</keyword>
<accession>A0A3M8CW65</accession>
<dbReference type="PANTHER" id="PTHR21039:SF0">
    <property type="entry name" value="HISTIDINOL-PHOSPHATASE"/>
    <property type="match status" value="1"/>
</dbReference>
<comment type="catalytic activity">
    <reaction evidence="7 8">
        <text>L-histidinol phosphate + H2O = L-histidinol + phosphate</text>
        <dbReference type="Rhea" id="RHEA:14465"/>
        <dbReference type="ChEBI" id="CHEBI:15377"/>
        <dbReference type="ChEBI" id="CHEBI:43474"/>
        <dbReference type="ChEBI" id="CHEBI:57699"/>
        <dbReference type="ChEBI" id="CHEBI:57980"/>
        <dbReference type="EC" id="3.1.3.15"/>
    </reaction>
</comment>
<comment type="pathway">
    <text evidence="1 8">Amino-acid biosynthesis; L-histidine biosynthesis; L-histidine from 5-phospho-alpha-D-ribose 1-diphosphate: step 8/9.</text>
</comment>
<evidence type="ECO:0000256" key="3">
    <source>
        <dbReference type="ARBA" id="ARBA00013085"/>
    </source>
</evidence>
<evidence type="ECO:0000256" key="6">
    <source>
        <dbReference type="ARBA" id="ARBA00023102"/>
    </source>
</evidence>
<gene>
    <name evidence="10" type="ORF">EDM58_09085</name>
</gene>
<keyword evidence="5 8" id="KW-0378">Hydrolase</keyword>
<dbReference type="InterPro" id="IPR010140">
    <property type="entry name" value="Histidinol_P_phosphatase_HisJ"/>
</dbReference>
<sequence length="332" mass="37892">MKVDFHVHLEEGPYSLTWLQQTAGSLADTLSGDGPGYRAWLDGLVKKMKERVQEGPYSTAWLDLYREKAKQRGVRIIGVVEHGYRFVEFKSLYERQLRGSSGQLGKKQRLWLDQVCCERLDRYAHFLEAQRNRWEADGISLRVGIELDFFPGEEKALSQITTAYDWDFCMGAVHFVEGMAVHLPETRDYIRRMPLESLYSRYFDLVELAAGSGLFDLIAHLDGVKACGYRPEEASLLSSYQRVARSLKRYQVATEINTSGHRSLAPFREMSPGYRLLEILAQHEVAVTPSSGAIYPDEVGKSSEEAYKSLKRAGFASISVFERRKQQIYPLV</sequence>
<comment type="caution">
    <text evidence="10">The sequence shown here is derived from an EMBL/GenBank/DDBJ whole genome shotgun (WGS) entry which is preliminary data.</text>
</comment>
<proteinExistence type="inferred from homology"/>
<dbReference type="InterPro" id="IPR004013">
    <property type="entry name" value="PHP_dom"/>
</dbReference>
<dbReference type="PANTHER" id="PTHR21039">
    <property type="entry name" value="HISTIDINOL PHOSPHATASE-RELATED"/>
    <property type="match status" value="1"/>
</dbReference>
<name>A0A3M8CW65_9BACL</name>
<evidence type="ECO:0000313" key="11">
    <source>
        <dbReference type="Proteomes" id="UP000281915"/>
    </source>
</evidence>
<evidence type="ECO:0000256" key="8">
    <source>
        <dbReference type="RuleBase" id="RU366003"/>
    </source>
</evidence>
<dbReference type="GO" id="GO:0005737">
    <property type="term" value="C:cytoplasm"/>
    <property type="evidence" value="ECO:0007669"/>
    <property type="project" value="TreeGrafter"/>
</dbReference>
<dbReference type="GO" id="GO:0000105">
    <property type="term" value="P:L-histidine biosynthetic process"/>
    <property type="evidence" value="ECO:0007669"/>
    <property type="project" value="UniProtKB-UniRule"/>
</dbReference>
<dbReference type="Gene3D" id="3.20.20.140">
    <property type="entry name" value="Metal-dependent hydrolases"/>
    <property type="match status" value="1"/>
</dbReference>
<evidence type="ECO:0000256" key="2">
    <source>
        <dbReference type="ARBA" id="ARBA00009152"/>
    </source>
</evidence>
<dbReference type="Proteomes" id="UP000281915">
    <property type="component" value="Unassembled WGS sequence"/>
</dbReference>
<keyword evidence="4 8" id="KW-0028">Amino-acid biosynthesis</keyword>
<evidence type="ECO:0000256" key="5">
    <source>
        <dbReference type="ARBA" id="ARBA00022801"/>
    </source>
</evidence>
<reference evidence="10 11" key="1">
    <citation type="submission" date="2018-10" db="EMBL/GenBank/DDBJ databases">
        <title>Phylogenomics of Brevibacillus.</title>
        <authorList>
            <person name="Dunlap C."/>
        </authorList>
    </citation>
    <scope>NUCLEOTIDE SEQUENCE [LARGE SCALE GENOMIC DNA]</scope>
    <source>
        <strain evidence="10 11">JCM 15085</strain>
    </source>
</reference>
<dbReference type="SUPFAM" id="SSF89550">
    <property type="entry name" value="PHP domain-like"/>
    <property type="match status" value="1"/>
</dbReference>
<protein>
    <recommendedName>
        <fullName evidence="3 8">Histidinol-phosphatase</fullName>
        <shortName evidence="8">HolPase</shortName>
        <ecNumber evidence="3 8">3.1.3.15</ecNumber>
    </recommendedName>
</protein>
<dbReference type="EMBL" id="RHHT01000016">
    <property type="protein sequence ID" value="RNB80040.1"/>
    <property type="molecule type" value="Genomic_DNA"/>
</dbReference>
<dbReference type="Pfam" id="PF02811">
    <property type="entry name" value="PHP"/>
    <property type="match status" value="1"/>
</dbReference>
<dbReference type="InterPro" id="IPR016195">
    <property type="entry name" value="Pol/histidinol_Pase-like"/>
</dbReference>
<evidence type="ECO:0000313" key="10">
    <source>
        <dbReference type="EMBL" id="RNB80040.1"/>
    </source>
</evidence>
<comment type="similarity">
    <text evidence="2 8">Belongs to the PHP hydrolase family. HisK subfamily.</text>
</comment>